<dbReference type="Gene3D" id="3.10.450.50">
    <property type="match status" value="1"/>
</dbReference>
<organism evidence="1 2">
    <name type="scientific">Bosea vaviloviae</name>
    <dbReference type="NCBI Taxonomy" id="1526658"/>
    <lineage>
        <taxon>Bacteria</taxon>
        <taxon>Pseudomonadati</taxon>
        <taxon>Pseudomonadota</taxon>
        <taxon>Alphaproteobacteria</taxon>
        <taxon>Hyphomicrobiales</taxon>
        <taxon>Boseaceae</taxon>
        <taxon>Bosea</taxon>
    </lineage>
</organism>
<sequence length="126" mass="13833">MKINDPAVLAEVEAAFAAYERALTTNDVTTLDALFKDSPQTLRYGVGENLYGYAEIAAFRAARSPVGVMRTIERTVITAYGDAMATANTLFRRDSMVGKIGRQSQTWVKFPEGWRVVSAHVSVIAE</sequence>
<evidence type="ECO:0000313" key="1">
    <source>
        <dbReference type="EMBL" id="AOO83373.1"/>
    </source>
</evidence>
<name>A0A1D7U7N1_9HYPH</name>
<dbReference type="OrthoDB" id="9791198at2"/>
<dbReference type="AlphaFoldDB" id="A0A1D7U7N1"/>
<keyword evidence="2" id="KW-1185">Reference proteome</keyword>
<accession>A0A1D7U7N1</accession>
<gene>
    <name evidence="1" type="ORF">BHK69_25615</name>
</gene>
<reference evidence="1 2" key="1">
    <citation type="journal article" date="2015" name="Antonie Van Leeuwenhoek">
        <title>Bosea vaviloviae sp. nov., a new species of slow-growing rhizobia isolated from nodules of the relict species Vavilovia formosa (Stev.) Fed.</title>
        <authorList>
            <person name="Safronova V.I."/>
            <person name="Kuznetsova I.G."/>
            <person name="Sazanova A.L."/>
            <person name="Kimeklis A.K."/>
            <person name="Belimov A.A."/>
            <person name="Andronov E.E."/>
            <person name="Pinaev A.G."/>
            <person name="Chizhevskaya E.P."/>
            <person name="Pukhaev A.R."/>
            <person name="Popov K.P."/>
            <person name="Willems A."/>
            <person name="Tikhonovich I.A."/>
        </authorList>
    </citation>
    <scope>NUCLEOTIDE SEQUENCE [LARGE SCALE GENOMIC DNA]</scope>
    <source>
        <strain evidence="1 2">Vaf18</strain>
    </source>
</reference>
<dbReference type="EMBL" id="CP017147">
    <property type="protein sequence ID" value="AOO83373.1"/>
    <property type="molecule type" value="Genomic_DNA"/>
</dbReference>
<dbReference type="RefSeq" id="WP_069692573.1">
    <property type="nucleotide sequence ID" value="NZ_CP017147.1"/>
</dbReference>
<dbReference type="Proteomes" id="UP000094969">
    <property type="component" value="Chromosome"/>
</dbReference>
<evidence type="ECO:0000313" key="2">
    <source>
        <dbReference type="Proteomes" id="UP000094969"/>
    </source>
</evidence>
<dbReference type="SUPFAM" id="SSF54427">
    <property type="entry name" value="NTF2-like"/>
    <property type="match status" value="1"/>
</dbReference>
<dbReference type="InterPro" id="IPR032710">
    <property type="entry name" value="NTF2-like_dom_sf"/>
</dbReference>
<dbReference type="InterPro" id="IPR024507">
    <property type="entry name" value="AtzH-like"/>
</dbReference>
<dbReference type="KEGG" id="bvv:BHK69_25615"/>
<protein>
    <submittedName>
        <fullName evidence="1">DUF4440 domain-containing protein</fullName>
    </submittedName>
</protein>
<proteinExistence type="predicted"/>
<dbReference type="STRING" id="1526658.BHK69_25615"/>
<dbReference type="NCBIfam" id="NF033625">
    <property type="entry name" value="HpxZ"/>
    <property type="match status" value="1"/>
</dbReference>
<dbReference type="Pfam" id="PF11533">
    <property type="entry name" value="AtzH-like"/>
    <property type="match status" value="1"/>
</dbReference>